<proteinExistence type="predicted"/>
<reference evidence="2 3" key="1">
    <citation type="submission" date="2018-06" db="EMBL/GenBank/DDBJ databases">
        <title>Noncontiguous genome sequence of Ruminococcaceae bacterium ASD2818.</title>
        <authorList>
            <person name="Chaplin A.V."/>
            <person name="Sokolova S.R."/>
            <person name="Kochetkova T.O."/>
            <person name="Goltsov A.Y."/>
            <person name="Trofimov D.Y."/>
            <person name="Efimov B.A."/>
        </authorList>
    </citation>
    <scope>NUCLEOTIDE SEQUENCE [LARGE SCALE GENOMIC DNA]</scope>
    <source>
        <strain evidence="2 3">ASD2818</strain>
    </source>
</reference>
<organism evidence="2 3">
    <name type="scientific">Hydrogeniiclostridium mannosilyticum</name>
    <dbReference type="NCBI Taxonomy" id="2764322"/>
    <lineage>
        <taxon>Bacteria</taxon>
        <taxon>Bacillati</taxon>
        <taxon>Bacillota</taxon>
        <taxon>Clostridia</taxon>
        <taxon>Eubacteriales</taxon>
        <taxon>Acutalibacteraceae</taxon>
        <taxon>Hydrogeniiclostridium</taxon>
    </lineage>
</organism>
<gene>
    <name evidence="2" type="ORF">DPQ25_14230</name>
</gene>
<accession>A0A328U876</accession>
<dbReference type="Proteomes" id="UP000249377">
    <property type="component" value="Unassembled WGS sequence"/>
</dbReference>
<evidence type="ECO:0000313" key="3">
    <source>
        <dbReference type="Proteomes" id="UP000249377"/>
    </source>
</evidence>
<dbReference type="SUPFAM" id="SSF47413">
    <property type="entry name" value="lambda repressor-like DNA-binding domains"/>
    <property type="match status" value="1"/>
</dbReference>
<comment type="caution">
    <text evidence="2">The sequence shown here is derived from an EMBL/GenBank/DDBJ whole genome shotgun (WGS) entry which is preliminary data.</text>
</comment>
<feature type="domain" description="HTH cro/C1-type" evidence="1">
    <location>
        <begin position="52"/>
        <end position="99"/>
    </location>
</feature>
<name>A0A328U876_9FIRM</name>
<dbReference type="InterPro" id="IPR010982">
    <property type="entry name" value="Lambda_DNA-bd_dom_sf"/>
</dbReference>
<dbReference type="PROSITE" id="PS50943">
    <property type="entry name" value="HTH_CROC1"/>
    <property type="match status" value="1"/>
</dbReference>
<evidence type="ECO:0000259" key="1">
    <source>
        <dbReference type="PROSITE" id="PS50943"/>
    </source>
</evidence>
<dbReference type="CDD" id="cd00093">
    <property type="entry name" value="HTH_XRE"/>
    <property type="match status" value="1"/>
</dbReference>
<sequence>MDIRAVNVACAFFDITNRIYELLPQLRRSHGSGGRSMNPAAKWLFDLYKGSGLTKQKFAERCGMCAIQISRWEHGEQDPYPASIRKAGAAFGVDPPEEIIEAVEAAGRSRRVKKAPQVPIAEQKGIDVPNKDKEKASRFQYDGKPREFCKKNRCEWIGSDGKCHLPSCLNL</sequence>
<dbReference type="Gene3D" id="1.10.260.40">
    <property type="entry name" value="lambda repressor-like DNA-binding domains"/>
    <property type="match status" value="1"/>
</dbReference>
<dbReference type="GO" id="GO:0003677">
    <property type="term" value="F:DNA binding"/>
    <property type="evidence" value="ECO:0007669"/>
    <property type="project" value="InterPro"/>
</dbReference>
<dbReference type="EMBL" id="QLYR01000027">
    <property type="protein sequence ID" value="RAQ21778.1"/>
    <property type="molecule type" value="Genomic_DNA"/>
</dbReference>
<evidence type="ECO:0000313" key="2">
    <source>
        <dbReference type="EMBL" id="RAQ21778.1"/>
    </source>
</evidence>
<dbReference type="InterPro" id="IPR001387">
    <property type="entry name" value="Cro/C1-type_HTH"/>
</dbReference>
<keyword evidence="3" id="KW-1185">Reference proteome</keyword>
<protein>
    <recommendedName>
        <fullName evidence="1">HTH cro/C1-type domain-containing protein</fullName>
    </recommendedName>
</protein>
<dbReference type="AlphaFoldDB" id="A0A328U876"/>